<dbReference type="Proteomes" id="UP000053144">
    <property type="component" value="Unassembled WGS sequence"/>
</dbReference>
<proteinExistence type="predicted"/>
<reference evidence="2" key="1">
    <citation type="journal article" date="2015" name="Proc. Natl. Acad. Sci. U.S.A.">
        <title>Genome sequencing of adzuki bean (Vigna angularis) provides insight into high starch and low fat accumulation and domestication.</title>
        <authorList>
            <person name="Yang K."/>
            <person name="Tian Z."/>
            <person name="Chen C."/>
            <person name="Luo L."/>
            <person name="Zhao B."/>
            <person name="Wang Z."/>
            <person name="Yu L."/>
            <person name="Li Y."/>
            <person name="Sun Y."/>
            <person name="Li W."/>
            <person name="Chen Y."/>
            <person name="Li Y."/>
            <person name="Zhang Y."/>
            <person name="Ai D."/>
            <person name="Zhao J."/>
            <person name="Shang C."/>
            <person name="Ma Y."/>
            <person name="Wu B."/>
            <person name="Wang M."/>
            <person name="Gao L."/>
            <person name="Sun D."/>
            <person name="Zhang P."/>
            <person name="Guo F."/>
            <person name="Wang W."/>
            <person name="Li Y."/>
            <person name="Wang J."/>
            <person name="Varshney R.K."/>
            <person name="Wang J."/>
            <person name="Ling H.Q."/>
            <person name="Wan P."/>
        </authorList>
    </citation>
    <scope>NUCLEOTIDE SEQUENCE</scope>
    <source>
        <strain evidence="2">cv. Jingnong 6</strain>
    </source>
</reference>
<dbReference type="AlphaFoldDB" id="A0A0L9T3K4"/>
<dbReference type="EMBL" id="KQ258254">
    <property type="protein sequence ID" value="KOM25185.1"/>
    <property type="molecule type" value="Genomic_DNA"/>
</dbReference>
<organism evidence="1 2">
    <name type="scientific">Phaseolus angularis</name>
    <name type="common">Azuki bean</name>
    <name type="synonym">Vigna angularis</name>
    <dbReference type="NCBI Taxonomy" id="3914"/>
    <lineage>
        <taxon>Eukaryota</taxon>
        <taxon>Viridiplantae</taxon>
        <taxon>Streptophyta</taxon>
        <taxon>Embryophyta</taxon>
        <taxon>Tracheophyta</taxon>
        <taxon>Spermatophyta</taxon>
        <taxon>Magnoliopsida</taxon>
        <taxon>eudicotyledons</taxon>
        <taxon>Gunneridae</taxon>
        <taxon>Pentapetalae</taxon>
        <taxon>rosids</taxon>
        <taxon>fabids</taxon>
        <taxon>Fabales</taxon>
        <taxon>Fabaceae</taxon>
        <taxon>Papilionoideae</taxon>
        <taxon>50 kb inversion clade</taxon>
        <taxon>NPAAA clade</taxon>
        <taxon>indigoferoid/millettioid clade</taxon>
        <taxon>Phaseoleae</taxon>
        <taxon>Vigna</taxon>
    </lineage>
</organism>
<evidence type="ECO:0000313" key="1">
    <source>
        <dbReference type="EMBL" id="KOM25185.1"/>
    </source>
</evidence>
<protein>
    <submittedName>
        <fullName evidence="1">Uncharacterized protein</fullName>
    </submittedName>
</protein>
<gene>
    <name evidence="1" type="ORF">LR48_Vigan50s010500</name>
</gene>
<accession>A0A0L9T3K4</accession>
<name>A0A0L9T3K4_PHAAN</name>
<dbReference type="Gramene" id="KOM25185">
    <property type="protein sequence ID" value="KOM25185"/>
    <property type="gene ID" value="LR48_Vigan50s010500"/>
</dbReference>
<evidence type="ECO:0000313" key="2">
    <source>
        <dbReference type="Proteomes" id="UP000053144"/>
    </source>
</evidence>
<sequence length="228" mass="25808">MNYSFAYDNGSVPYNAHPPLFNLFYESFPENSLQQKSWHVQQQLPHLYWDQYAAPEQENYQSLQPLQDQFFDQWQQGIPSSKLQGLTNQVAELVAPVNKLTGRAEEEKEAATNEAPLMVAAAPKFQVINYPTTSVYSNPSFTDSHSALNSVNDDFLMSDDCIDAFADFAECVCEPYDHNYTDADFEKLVDGLRELAVIHDCNSFVAVPIAEFTTASVQLSENVYYDGR</sequence>